<dbReference type="InterPro" id="IPR029055">
    <property type="entry name" value="Ntn_hydrolases_N"/>
</dbReference>
<evidence type="ECO:0000313" key="3">
    <source>
        <dbReference type="EMBL" id="CAD9484014.1"/>
    </source>
</evidence>
<reference evidence="3" key="1">
    <citation type="submission" date="2021-01" db="EMBL/GenBank/DDBJ databases">
        <authorList>
            <person name="Corre E."/>
            <person name="Pelletier E."/>
            <person name="Niang G."/>
            <person name="Scheremetjew M."/>
            <person name="Finn R."/>
            <person name="Kale V."/>
            <person name="Holt S."/>
            <person name="Cochrane G."/>
            <person name="Meng A."/>
            <person name="Brown T."/>
            <person name="Cohen L."/>
        </authorList>
    </citation>
    <scope>NUCLEOTIDE SEQUENCE</scope>
    <source>
        <strain evidence="3">CCMP826</strain>
    </source>
</reference>
<dbReference type="AlphaFoldDB" id="A0A7S2H922"/>
<evidence type="ECO:0000256" key="2">
    <source>
        <dbReference type="SAM" id="Phobius"/>
    </source>
</evidence>
<sequence length="404" mass="43873">MTATITRARCGRSCSFIRPPTFFLCKSSSILLLMSTCLIVDMILISPVPWPTTFVGAAPIGRQSPSSHSRSALSRRNENDNSSSQHQKGKPQPDRFVSASPLVVGAVCNDGVALLCLHTASESEPLLFELDDDDGEETLKDDGGMEDEKVDQATKFPLDLPSSHRGPFRIEPIDDRGTAIAAAGWRTDCASLANRCRSIASSEAELYGSGEGIGIGGSGRSVEEREERNEDWGRVLAERASHWMAQCAYSQGVRNLSCAALIATCHYHCTTPNSSEDRAKDGRSGQLYLVDGTGAQRVRALAIGLNSDRVNKQLVRVNFLVLNKEEGAQKLLKIVTEEGYGSNTHSKEGLMEGDEIKKETAVVVPKGIRVEMAVVDSVRAKFQRVRQRSIITPPGTVNTAQNLQ</sequence>
<dbReference type="EMBL" id="HBGV01006952">
    <property type="protein sequence ID" value="CAD9484014.1"/>
    <property type="molecule type" value="Transcribed_RNA"/>
</dbReference>
<dbReference type="Gene3D" id="3.60.20.10">
    <property type="entry name" value="Glutamine Phosphoribosylpyrophosphate, subunit 1, domain 1"/>
    <property type="match status" value="1"/>
</dbReference>
<evidence type="ECO:0000256" key="1">
    <source>
        <dbReference type="SAM" id="MobiDB-lite"/>
    </source>
</evidence>
<proteinExistence type="predicted"/>
<keyword evidence="2" id="KW-0812">Transmembrane</keyword>
<accession>A0A7S2H922</accession>
<feature type="compositionally biased region" description="Low complexity" evidence="1">
    <location>
        <begin position="62"/>
        <end position="74"/>
    </location>
</feature>
<feature type="region of interest" description="Disordered" evidence="1">
    <location>
        <begin position="56"/>
        <end position="95"/>
    </location>
</feature>
<keyword evidence="2" id="KW-1133">Transmembrane helix</keyword>
<name>A0A7S2H922_9STRA</name>
<protein>
    <submittedName>
        <fullName evidence="3">Uncharacterized protein</fullName>
    </submittedName>
</protein>
<keyword evidence="2" id="KW-0472">Membrane</keyword>
<gene>
    <name evidence="3" type="ORF">HTAM1171_LOCUS4247</name>
</gene>
<feature type="transmembrane region" description="Helical" evidence="2">
    <location>
        <begin position="21"/>
        <end position="45"/>
    </location>
</feature>
<organism evidence="3">
    <name type="scientific">Helicotheca tamesis</name>
    <dbReference type="NCBI Taxonomy" id="374047"/>
    <lineage>
        <taxon>Eukaryota</taxon>
        <taxon>Sar</taxon>
        <taxon>Stramenopiles</taxon>
        <taxon>Ochrophyta</taxon>
        <taxon>Bacillariophyta</taxon>
        <taxon>Mediophyceae</taxon>
        <taxon>Lithodesmiophycidae</taxon>
        <taxon>Lithodesmiales</taxon>
        <taxon>Lithodesmiaceae</taxon>
        <taxon>Helicotheca</taxon>
    </lineage>
</organism>